<dbReference type="InterPro" id="IPR052710">
    <property type="entry name" value="CAAX_protease"/>
</dbReference>
<evidence type="ECO:0000313" key="5">
    <source>
        <dbReference type="Proteomes" id="UP000249623"/>
    </source>
</evidence>
<dbReference type="GO" id="GO:0006508">
    <property type="term" value="P:proteolysis"/>
    <property type="evidence" value="ECO:0007669"/>
    <property type="project" value="UniProtKB-KW"/>
</dbReference>
<feature type="transmembrane region" description="Helical" evidence="2">
    <location>
        <begin position="42"/>
        <end position="60"/>
    </location>
</feature>
<accession>A0A2X3XEP8</accession>
<feature type="transmembrane region" description="Helical" evidence="2">
    <location>
        <begin position="173"/>
        <end position="191"/>
    </location>
</feature>
<gene>
    <name evidence="4" type="ORF">NCTC11085_00754</name>
</gene>
<dbReference type="Proteomes" id="UP000249623">
    <property type="component" value="Chromosome 1"/>
</dbReference>
<feature type="domain" description="CAAX prenyl protease 2/Lysostaphin resistance protein A-like" evidence="3">
    <location>
        <begin position="115"/>
        <end position="209"/>
    </location>
</feature>
<dbReference type="RefSeq" id="WP_002925424.1">
    <property type="nucleotide sequence ID" value="NZ_CP071430.1"/>
</dbReference>
<evidence type="ECO:0000259" key="3">
    <source>
        <dbReference type="Pfam" id="PF02517"/>
    </source>
</evidence>
<keyword evidence="2" id="KW-0472">Membrane</keyword>
<keyword evidence="4" id="KW-0645">Protease</keyword>
<feature type="transmembrane region" description="Helical" evidence="2">
    <location>
        <begin position="80"/>
        <end position="97"/>
    </location>
</feature>
<dbReference type="GO" id="GO:0080120">
    <property type="term" value="P:CAAX-box protein maturation"/>
    <property type="evidence" value="ECO:0007669"/>
    <property type="project" value="UniProtKB-ARBA"/>
</dbReference>
<comment type="similarity">
    <text evidence="1">Belongs to the UPF0177 family.</text>
</comment>
<evidence type="ECO:0000313" key="4">
    <source>
        <dbReference type="EMBL" id="SQF34271.1"/>
    </source>
</evidence>
<dbReference type="PANTHER" id="PTHR36435">
    <property type="entry name" value="SLR1288 PROTEIN"/>
    <property type="match status" value="1"/>
</dbReference>
<dbReference type="AlphaFoldDB" id="A0A2X3XEP8"/>
<dbReference type="InterPro" id="IPR003675">
    <property type="entry name" value="Rce1/LyrA-like_dom"/>
</dbReference>
<protein>
    <submittedName>
        <fullName evidence="4">CAAX amino protease</fullName>
    </submittedName>
</protein>
<feature type="transmembrane region" description="Helical" evidence="2">
    <location>
        <begin position="198"/>
        <end position="216"/>
    </location>
</feature>
<keyword evidence="2" id="KW-1133">Transmembrane helix</keyword>
<dbReference type="GO" id="GO:0004175">
    <property type="term" value="F:endopeptidase activity"/>
    <property type="evidence" value="ECO:0007669"/>
    <property type="project" value="UniProtKB-ARBA"/>
</dbReference>
<dbReference type="Pfam" id="PF02517">
    <property type="entry name" value="Rce1-like"/>
    <property type="match status" value="1"/>
</dbReference>
<feature type="transmembrane region" description="Helical" evidence="2">
    <location>
        <begin position="150"/>
        <end position="167"/>
    </location>
</feature>
<proteinExistence type="inferred from homology"/>
<sequence length="217" mass="24689">MKLKTFFTNFGLYILVLLAYFYIFSAIVLFTIGSLTGGTSQLLILPIFVILASLYSFAMWKWYQKDLKLEIKNTKLTSSIWLPSVLLLAFIIFQQLVPIESSANQNTAVELIQQQPAFAFLYMVIFAPILEELLTRGFLAKFLFPDQNSLAKILLYLTVSASFFSLLHMPGNLVQFLVYFILGAIFGLGYLSKKDLRYSMGLHLANNLIAFVLIVFF</sequence>
<keyword evidence="2" id="KW-0812">Transmembrane</keyword>
<organism evidence="4 5">
    <name type="scientific">Streptococcus sanguinis</name>
    <dbReference type="NCBI Taxonomy" id="1305"/>
    <lineage>
        <taxon>Bacteria</taxon>
        <taxon>Bacillati</taxon>
        <taxon>Bacillota</taxon>
        <taxon>Bacilli</taxon>
        <taxon>Lactobacillales</taxon>
        <taxon>Streptococcaceae</taxon>
        <taxon>Streptococcus</taxon>
    </lineage>
</organism>
<keyword evidence="4" id="KW-0378">Hydrolase</keyword>
<dbReference type="EMBL" id="LS483346">
    <property type="protein sequence ID" value="SQF34271.1"/>
    <property type="molecule type" value="Genomic_DNA"/>
</dbReference>
<feature type="transmembrane region" description="Helical" evidence="2">
    <location>
        <begin position="12"/>
        <end position="36"/>
    </location>
</feature>
<evidence type="ECO:0000256" key="1">
    <source>
        <dbReference type="ARBA" id="ARBA00009067"/>
    </source>
</evidence>
<feature type="transmembrane region" description="Helical" evidence="2">
    <location>
        <begin position="117"/>
        <end position="138"/>
    </location>
</feature>
<dbReference type="PANTHER" id="PTHR36435:SF1">
    <property type="entry name" value="CAAX AMINO TERMINAL PROTEASE FAMILY PROTEIN"/>
    <property type="match status" value="1"/>
</dbReference>
<evidence type="ECO:0000256" key="2">
    <source>
        <dbReference type="SAM" id="Phobius"/>
    </source>
</evidence>
<reference evidence="4 5" key="1">
    <citation type="submission" date="2018-06" db="EMBL/GenBank/DDBJ databases">
        <authorList>
            <consortium name="Pathogen Informatics"/>
            <person name="Doyle S."/>
        </authorList>
    </citation>
    <scope>NUCLEOTIDE SEQUENCE [LARGE SCALE GENOMIC DNA]</scope>
    <source>
        <strain evidence="4 5">NCTC11085</strain>
    </source>
</reference>
<name>A0A2X3XEP8_STRSA</name>